<evidence type="ECO:0000313" key="1">
    <source>
        <dbReference type="EMBL" id="QMS90690.1"/>
    </source>
</evidence>
<dbReference type="EMBL" id="CP054698">
    <property type="protein sequence ID" value="QMS90690.1"/>
    <property type="molecule type" value="Genomic_DNA"/>
</dbReference>
<protein>
    <submittedName>
        <fullName evidence="1">Uncharacterized protein</fullName>
    </submittedName>
</protein>
<dbReference type="KEGG" id="ned:HUN01_25040"/>
<proteinExistence type="predicted"/>
<keyword evidence="2" id="KW-1185">Reference proteome</keyword>
<name>A0A7D7LG21_9NOSO</name>
<gene>
    <name evidence="1" type="ORF">HUN01_25040</name>
</gene>
<dbReference type="AlphaFoldDB" id="A0A7D7LG21"/>
<organism evidence="1 2">
    <name type="scientific">Nostoc edaphicum CCNP1411</name>
    <dbReference type="NCBI Taxonomy" id="1472755"/>
    <lineage>
        <taxon>Bacteria</taxon>
        <taxon>Bacillati</taxon>
        <taxon>Cyanobacteriota</taxon>
        <taxon>Cyanophyceae</taxon>
        <taxon>Nostocales</taxon>
        <taxon>Nostocaceae</taxon>
        <taxon>Nostoc</taxon>
    </lineage>
</organism>
<sequence length="60" mass="6825">MQIADPRLLEEVGDLVYARLIQVLNFYGAMSTTGYAYAQQELRPSGDDRAVTIHYKSKEM</sequence>
<accession>A0A7D7LG21</accession>
<reference evidence="2" key="1">
    <citation type="submission" date="2020-06" db="EMBL/GenBank/DDBJ databases">
        <title>Nostoc edaphicum CCNP1411 genome.</title>
        <authorList>
            <person name="Fidor A."/>
            <person name="Grabski M."/>
            <person name="Gawor J."/>
            <person name="Gromadka R."/>
            <person name="Wegrzyn G."/>
            <person name="Mazur-Marzec H."/>
        </authorList>
    </citation>
    <scope>NUCLEOTIDE SEQUENCE [LARGE SCALE GENOMIC DNA]</scope>
    <source>
        <strain evidence="2">CCNP1411</strain>
    </source>
</reference>
<evidence type="ECO:0000313" key="2">
    <source>
        <dbReference type="Proteomes" id="UP000514713"/>
    </source>
</evidence>
<dbReference type="RefSeq" id="WP_181928448.1">
    <property type="nucleotide sequence ID" value="NZ_CP054698.1"/>
</dbReference>
<dbReference type="Proteomes" id="UP000514713">
    <property type="component" value="Chromosome"/>
</dbReference>